<feature type="transmembrane region" description="Helical" evidence="7">
    <location>
        <begin position="243"/>
        <end position="266"/>
    </location>
</feature>
<evidence type="ECO:0000256" key="1">
    <source>
        <dbReference type="ARBA" id="ARBA00004651"/>
    </source>
</evidence>
<evidence type="ECO:0000313" key="8">
    <source>
        <dbReference type="EMBL" id="HHK68957.1"/>
    </source>
</evidence>
<dbReference type="EMBL" id="DRWN01000061">
    <property type="protein sequence ID" value="HHK68957.1"/>
    <property type="molecule type" value="Genomic_DNA"/>
</dbReference>
<sequence length="386" mass="42645">MQSLKTSKPFAAWVTALLAVIVVGAYAAYLRMTVGFKVTALSDYYPWGLWTGFDVLSGVALASGAFTLALVVYLLRVERFKPIIRPTILTGFLGYLMVVLGLIFDIAQPERWWHPLYPLFWQPRSVLFEVYWCVFLYTIVLTIEFSPALFERLGWSSVLNILRKITIPVVIAGVILSTLHQSSLGALYTISPEHVHPLWYSPLLPVLFFTSAVAVAPAMIIFESTLSAKATKRGLEHGLLKSLAKAAPAILLVYLVMRFADIAYGGASAYMLDGVRALFFWGEVGLGFILPMILLAVPRVRESASSLFIASLFIIGGVVANRVNTVTTAWIVPEGVVYFPTWAEFAITFMILAVGMLAFTLAIKLLPVFPEREKIRVEAAVSVKRG</sequence>
<feature type="transmembrane region" description="Helical" evidence="7">
    <location>
        <begin position="343"/>
        <end position="366"/>
    </location>
</feature>
<dbReference type="InterPro" id="IPR005614">
    <property type="entry name" value="NrfD-like"/>
</dbReference>
<feature type="transmembrane region" description="Helical" evidence="7">
    <location>
        <begin position="127"/>
        <end position="149"/>
    </location>
</feature>
<protein>
    <submittedName>
        <fullName evidence="8">Ni/Fe-hydrogenase cytochrome b subunit</fullName>
    </submittedName>
</protein>
<comment type="similarity">
    <text evidence="2">Belongs to the NrfD family.</text>
</comment>
<gene>
    <name evidence="8" type="primary">hybB</name>
    <name evidence="8" type="ORF">ENM11_07400</name>
</gene>
<evidence type="ECO:0000256" key="7">
    <source>
        <dbReference type="SAM" id="Phobius"/>
    </source>
</evidence>
<keyword evidence="6 7" id="KW-0472">Membrane</keyword>
<organism evidence="8">
    <name type="scientific">Caldiarchaeum subterraneum</name>
    <dbReference type="NCBI Taxonomy" id="311458"/>
    <lineage>
        <taxon>Archaea</taxon>
        <taxon>Nitrososphaerota</taxon>
        <taxon>Candidatus Caldarchaeales</taxon>
        <taxon>Candidatus Caldarchaeaceae</taxon>
        <taxon>Candidatus Caldarchaeum</taxon>
    </lineage>
</organism>
<keyword evidence="4 7" id="KW-0812">Transmembrane</keyword>
<keyword evidence="3" id="KW-1003">Cell membrane</keyword>
<dbReference type="InterPro" id="IPR051817">
    <property type="entry name" value="FDH_cytochrome_b556_subunit"/>
</dbReference>
<evidence type="ECO:0000256" key="5">
    <source>
        <dbReference type="ARBA" id="ARBA00022989"/>
    </source>
</evidence>
<evidence type="ECO:0000256" key="3">
    <source>
        <dbReference type="ARBA" id="ARBA00022475"/>
    </source>
</evidence>
<reference evidence="8" key="1">
    <citation type="journal article" date="2020" name="mSystems">
        <title>Genome- and Community-Level Interaction Insights into Carbon Utilization and Element Cycling Functions of Hydrothermarchaeota in Hydrothermal Sediment.</title>
        <authorList>
            <person name="Zhou Z."/>
            <person name="Liu Y."/>
            <person name="Xu W."/>
            <person name="Pan J."/>
            <person name="Luo Z.H."/>
            <person name="Li M."/>
        </authorList>
    </citation>
    <scope>NUCLEOTIDE SEQUENCE [LARGE SCALE GENOMIC DNA]</scope>
    <source>
        <strain evidence="8">SpSt-1056</strain>
    </source>
</reference>
<comment type="subcellular location">
    <subcellularLocation>
        <location evidence="1">Cell membrane</location>
        <topology evidence="1">Multi-pass membrane protein</topology>
    </subcellularLocation>
</comment>
<evidence type="ECO:0000256" key="4">
    <source>
        <dbReference type="ARBA" id="ARBA00022692"/>
    </source>
</evidence>
<dbReference type="GO" id="GO:0005886">
    <property type="term" value="C:plasma membrane"/>
    <property type="evidence" value="ECO:0007669"/>
    <property type="project" value="UniProtKB-SubCell"/>
</dbReference>
<dbReference type="GO" id="GO:0009061">
    <property type="term" value="P:anaerobic respiration"/>
    <property type="evidence" value="ECO:0007669"/>
    <property type="project" value="TreeGrafter"/>
</dbReference>
<feature type="transmembrane region" description="Helical" evidence="7">
    <location>
        <begin position="278"/>
        <end position="297"/>
    </location>
</feature>
<feature type="transmembrane region" description="Helical" evidence="7">
    <location>
        <begin position="51"/>
        <end position="75"/>
    </location>
</feature>
<proteinExistence type="inferred from homology"/>
<name>A0A7C5L850_CALS0</name>
<accession>A0A7C5L850</accession>
<feature type="transmembrane region" description="Helical" evidence="7">
    <location>
        <begin position="87"/>
        <end position="107"/>
    </location>
</feature>
<evidence type="ECO:0000256" key="6">
    <source>
        <dbReference type="ARBA" id="ARBA00023136"/>
    </source>
</evidence>
<dbReference type="PANTHER" id="PTHR30074">
    <property type="entry name" value="FORMATE DEHYDROGENASE, NITRATE-INDUCIBLE, CYTOCHROME B556 FDN SUBUNIT"/>
    <property type="match status" value="1"/>
</dbReference>
<dbReference type="PANTHER" id="PTHR30074:SF4">
    <property type="entry name" value="NI_FE-HYDROGENASE 2 B-TYPE CYTOCHROME SUBUNIT-RELATED"/>
    <property type="match status" value="1"/>
</dbReference>
<feature type="transmembrane region" description="Helical" evidence="7">
    <location>
        <begin position="161"/>
        <end position="179"/>
    </location>
</feature>
<keyword evidence="5 7" id="KW-1133">Transmembrane helix</keyword>
<evidence type="ECO:0000256" key="2">
    <source>
        <dbReference type="ARBA" id="ARBA00008929"/>
    </source>
</evidence>
<feature type="transmembrane region" description="Helical" evidence="7">
    <location>
        <begin position="304"/>
        <end position="323"/>
    </location>
</feature>
<comment type="caution">
    <text evidence="8">The sequence shown here is derived from an EMBL/GenBank/DDBJ whole genome shotgun (WGS) entry which is preliminary data.</text>
</comment>
<dbReference type="AlphaFoldDB" id="A0A7C5L850"/>
<dbReference type="Gene3D" id="1.20.1630.10">
    <property type="entry name" value="Formate dehydrogenase/DMSO reductase domain"/>
    <property type="match status" value="1"/>
</dbReference>
<dbReference type="Pfam" id="PF03916">
    <property type="entry name" value="NrfD"/>
    <property type="match status" value="1"/>
</dbReference>
<feature type="transmembrane region" description="Helical" evidence="7">
    <location>
        <begin position="199"/>
        <end position="222"/>
    </location>
</feature>